<evidence type="ECO:0000256" key="1">
    <source>
        <dbReference type="ARBA" id="ARBA00006529"/>
    </source>
</evidence>
<keyword evidence="12" id="KW-0723">Serine/threonine-protein kinase</keyword>
<evidence type="ECO:0000256" key="7">
    <source>
        <dbReference type="ARBA" id="ARBA00047559"/>
    </source>
</evidence>
<dbReference type="AlphaFoldDB" id="A0A2P5FN03"/>
<dbReference type="Proteomes" id="UP000237000">
    <property type="component" value="Unassembled WGS sequence"/>
</dbReference>
<evidence type="ECO:0000259" key="11">
    <source>
        <dbReference type="PROSITE" id="PS50011"/>
    </source>
</evidence>
<proteinExistence type="inferred from homology"/>
<dbReference type="PROSITE" id="PS50011">
    <property type="entry name" value="PROTEIN_KINASE_DOM"/>
    <property type="match status" value="1"/>
</dbReference>
<dbReference type="PROSITE" id="PS00107">
    <property type="entry name" value="PROTEIN_KINASE_ATP"/>
    <property type="match status" value="1"/>
</dbReference>
<dbReference type="STRING" id="63057.A0A2P5FN03"/>
<evidence type="ECO:0000256" key="9">
    <source>
        <dbReference type="PROSITE-ProRule" id="PRU10141"/>
    </source>
</evidence>
<evidence type="ECO:0000313" key="12">
    <source>
        <dbReference type="EMBL" id="PON99187.1"/>
    </source>
</evidence>
<evidence type="ECO:0000256" key="3">
    <source>
        <dbReference type="ARBA" id="ARBA00022679"/>
    </source>
</evidence>
<feature type="compositionally biased region" description="Basic and acidic residues" evidence="10">
    <location>
        <begin position="42"/>
        <end position="58"/>
    </location>
</feature>
<dbReference type="OrthoDB" id="266718at2759"/>
<dbReference type="SMART" id="SM00220">
    <property type="entry name" value="S_TKc"/>
    <property type="match status" value="1"/>
</dbReference>
<evidence type="ECO:0000256" key="2">
    <source>
        <dbReference type="ARBA" id="ARBA00012406"/>
    </source>
</evidence>
<dbReference type="InParanoid" id="A0A2P5FN03"/>
<keyword evidence="5 12" id="KW-0418">Kinase</keyword>
<keyword evidence="6 9" id="KW-0067">ATP-binding</keyword>
<feature type="domain" description="Protein kinase" evidence="11">
    <location>
        <begin position="353"/>
        <end position="614"/>
    </location>
</feature>
<dbReference type="FunFam" id="1.10.510.10:FF:000357">
    <property type="entry name" value="Mitogen-activated protein kinase kinase kinase 5"/>
    <property type="match status" value="1"/>
</dbReference>
<keyword evidence="13" id="KW-1185">Reference proteome</keyword>
<dbReference type="InterPro" id="IPR000719">
    <property type="entry name" value="Prot_kinase_dom"/>
</dbReference>
<dbReference type="InterPro" id="IPR017441">
    <property type="entry name" value="Protein_kinase_ATP_BS"/>
</dbReference>
<dbReference type="GO" id="GO:0005737">
    <property type="term" value="C:cytoplasm"/>
    <property type="evidence" value="ECO:0007669"/>
    <property type="project" value="TreeGrafter"/>
</dbReference>
<feature type="compositionally biased region" description="Low complexity" evidence="10">
    <location>
        <begin position="59"/>
        <end position="74"/>
    </location>
</feature>
<feature type="compositionally biased region" description="Polar residues" evidence="10">
    <location>
        <begin position="10"/>
        <end position="27"/>
    </location>
</feature>
<dbReference type="EC" id="2.7.11.25" evidence="2"/>
<feature type="binding site" evidence="9">
    <location>
        <position position="382"/>
    </location>
    <ligand>
        <name>ATP</name>
        <dbReference type="ChEBI" id="CHEBI:30616"/>
    </ligand>
</feature>
<evidence type="ECO:0000256" key="5">
    <source>
        <dbReference type="ARBA" id="ARBA00022777"/>
    </source>
</evidence>
<gene>
    <name evidence="12" type="ORF">TorRG33x02_050470</name>
</gene>
<feature type="region of interest" description="Disordered" evidence="10">
    <location>
        <begin position="1"/>
        <end position="163"/>
    </location>
</feature>
<dbReference type="GO" id="GO:0005524">
    <property type="term" value="F:ATP binding"/>
    <property type="evidence" value="ECO:0007669"/>
    <property type="project" value="UniProtKB-UniRule"/>
</dbReference>
<evidence type="ECO:0000256" key="6">
    <source>
        <dbReference type="ARBA" id="ARBA00022840"/>
    </source>
</evidence>
<protein>
    <recommendedName>
        <fullName evidence="2">mitogen-activated protein kinase kinase kinase</fullName>
        <ecNumber evidence="2">2.7.11.25</ecNumber>
    </recommendedName>
</protein>
<dbReference type="Gene3D" id="1.10.510.10">
    <property type="entry name" value="Transferase(Phosphotransferase) domain 1"/>
    <property type="match status" value="1"/>
</dbReference>
<dbReference type="EMBL" id="JXTC01000020">
    <property type="protein sequence ID" value="PON99187.1"/>
    <property type="molecule type" value="Genomic_DNA"/>
</dbReference>
<comment type="catalytic activity">
    <reaction evidence="8">
        <text>L-seryl-[protein] + ATP = O-phospho-L-seryl-[protein] + ADP + H(+)</text>
        <dbReference type="Rhea" id="RHEA:17989"/>
        <dbReference type="Rhea" id="RHEA-COMP:9863"/>
        <dbReference type="Rhea" id="RHEA-COMP:11604"/>
        <dbReference type="ChEBI" id="CHEBI:15378"/>
        <dbReference type="ChEBI" id="CHEBI:29999"/>
        <dbReference type="ChEBI" id="CHEBI:30616"/>
        <dbReference type="ChEBI" id="CHEBI:83421"/>
        <dbReference type="ChEBI" id="CHEBI:456216"/>
        <dbReference type="EC" id="2.7.11.25"/>
    </reaction>
</comment>
<comment type="catalytic activity">
    <reaction evidence="7">
        <text>L-threonyl-[protein] + ATP = O-phospho-L-threonyl-[protein] + ADP + H(+)</text>
        <dbReference type="Rhea" id="RHEA:46608"/>
        <dbReference type="Rhea" id="RHEA-COMP:11060"/>
        <dbReference type="Rhea" id="RHEA-COMP:11605"/>
        <dbReference type="ChEBI" id="CHEBI:15378"/>
        <dbReference type="ChEBI" id="CHEBI:30013"/>
        <dbReference type="ChEBI" id="CHEBI:30616"/>
        <dbReference type="ChEBI" id="CHEBI:61977"/>
        <dbReference type="ChEBI" id="CHEBI:456216"/>
        <dbReference type="EC" id="2.7.11.25"/>
    </reaction>
</comment>
<feature type="region of interest" description="Disordered" evidence="10">
    <location>
        <begin position="259"/>
        <end position="353"/>
    </location>
</feature>
<reference evidence="13" key="1">
    <citation type="submission" date="2016-06" db="EMBL/GenBank/DDBJ databases">
        <title>Parallel loss of symbiosis genes in relatives of nitrogen-fixing non-legume Parasponia.</title>
        <authorList>
            <person name="Van Velzen R."/>
            <person name="Holmer R."/>
            <person name="Bu F."/>
            <person name="Rutten L."/>
            <person name="Van Zeijl A."/>
            <person name="Liu W."/>
            <person name="Santuari L."/>
            <person name="Cao Q."/>
            <person name="Sharma T."/>
            <person name="Shen D."/>
            <person name="Roswanjaya Y."/>
            <person name="Wardhani T."/>
            <person name="Kalhor M.S."/>
            <person name="Jansen J."/>
            <person name="Van den Hoogen J."/>
            <person name="Gungor B."/>
            <person name="Hartog M."/>
            <person name="Hontelez J."/>
            <person name="Verver J."/>
            <person name="Yang W.-C."/>
            <person name="Schijlen E."/>
            <person name="Repin R."/>
            <person name="Schilthuizen M."/>
            <person name="Schranz E."/>
            <person name="Heidstra R."/>
            <person name="Miyata K."/>
            <person name="Fedorova E."/>
            <person name="Kohlen W."/>
            <person name="Bisseling T."/>
            <person name="Smit S."/>
            <person name="Geurts R."/>
        </authorList>
    </citation>
    <scope>NUCLEOTIDE SEQUENCE [LARGE SCALE GENOMIC DNA]</scope>
    <source>
        <strain evidence="13">cv. RG33-2</strain>
    </source>
</reference>
<dbReference type="InterPro" id="IPR050538">
    <property type="entry name" value="MAP_kinase_kinase_kinase"/>
</dbReference>
<dbReference type="InterPro" id="IPR011009">
    <property type="entry name" value="Kinase-like_dom_sf"/>
</dbReference>
<keyword evidence="4 9" id="KW-0547">Nucleotide-binding</keyword>
<evidence type="ECO:0000256" key="8">
    <source>
        <dbReference type="ARBA" id="ARBA00048329"/>
    </source>
</evidence>
<dbReference type="GO" id="GO:0004709">
    <property type="term" value="F:MAP kinase kinase kinase activity"/>
    <property type="evidence" value="ECO:0007669"/>
    <property type="project" value="UniProtKB-EC"/>
</dbReference>
<evidence type="ECO:0000256" key="10">
    <source>
        <dbReference type="SAM" id="MobiDB-lite"/>
    </source>
</evidence>
<comment type="caution">
    <text evidence="12">The sequence shown here is derived from an EMBL/GenBank/DDBJ whole genome shotgun (WGS) entry which is preliminary data.</text>
</comment>
<accession>A0A2P5FN03</accession>
<keyword evidence="3" id="KW-0808">Transferase</keyword>
<sequence length="725" mass="79680">MPSSNSSSSYVFNCKQSSGSTVNSSLSEPGERRLTRQRKLRYATDHDLGISHLNERSSRSSPSSPDSARNSPSPARDDRHHWSFSAVPHPLPLPDSPMVRRPESAPDGFGPPFGRRNPDQGAVNSAKTPPSRCQRRFSQDSNGVSISTSPVSPKRSNLGDTLSSSHVPCNGFLSTSPVICPERSNGGGILFSNFPNYSNPNKEPVKAEALNLRVNVPSKSAPASPRRSRAVERELQNIHPSGNSRTLSPVRILHSADHSPLHSPVARNVNNTPQSPEGISFPFQCSRHNKRVSAEACAERPESNSHVNAHPLPLPPGATLTSQPVNVHHNTDASSSPSPSPSPSSSSSMKGQWQKGKLIGRGTFGSVYLATNRETGALCAMKEVDVIPDDPKSAECIKQLQQEITLLRQLNHPNIVQYYGSDIIDDHFYIYLEYVYPGSINKYVREHCGAITESVVRNFTRHILSGLAYLHSTKTIHRDIKGANLLVDASGVVKLADFGMAKVLAGQSYDLSLKGSPYWMAPEVIKAVMQNNTNPDLAYAVDIWSLGCTIIEMLNGRPPWSEFTGPQAMFKVLNRTPPIPETLSSEGKDFLNCCFRRNPAERPSAAMLLEHAFIRNWHDQNVSSATHNLSAMNLRDKSHCHRDRGKHKIDFLSISPRTRTGMTSGTLPYSNHNQYTNHNHTSSSWTLTLYGAVTEFELPFTRGAIDRFFAGKQLTSLRSSYSGGQ</sequence>
<evidence type="ECO:0000313" key="13">
    <source>
        <dbReference type="Proteomes" id="UP000237000"/>
    </source>
</evidence>
<feature type="compositionally biased region" description="Polar residues" evidence="10">
    <location>
        <begin position="268"/>
        <end position="277"/>
    </location>
</feature>
<feature type="compositionally biased region" description="Polar residues" evidence="10">
    <location>
        <begin position="139"/>
        <end position="163"/>
    </location>
</feature>
<comment type="similarity">
    <text evidence="1">Belongs to the protein kinase superfamily. STE Ser/Thr protein kinase family. MAP kinase kinase kinase subfamily.</text>
</comment>
<organism evidence="12 13">
    <name type="scientific">Trema orientale</name>
    <name type="common">Charcoal tree</name>
    <name type="synonym">Celtis orientalis</name>
    <dbReference type="NCBI Taxonomy" id="63057"/>
    <lineage>
        <taxon>Eukaryota</taxon>
        <taxon>Viridiplantae</taxon>
        <taxon>Streptophyta</taxon>
        <taxon>Embryophyta</taxon>
        <taxon>Tracheophyta</taxon>
        <taxon>Spermatophyta</taxon>
        <taxon>Magnoliopsida</taxon>
        <taxon>eudicotyledons</taxon>
        <taxon>Gunneridae</taxon>
        <taxon>Pentapetalae</taxon>
        <taxon>rosids</taxon>
        <taxon>fabids</taxon>
        <taxon>Rosales</taxon>
        <taxon>Cannabaceae</taxon>
        <taxon>Trema</taxon>
    </lineage>
</organism>
<dbReference type="Pfam" id="PF00069">
    <property type="entry name" value="Pkinase"/>
    <property type="match status" value="1"/>
</dbReference>
<name>A0A2P5FN03_TREOI</name>
<evidence type="ECO:0000256" key="4">
    <source>
        <dbReference type="ARBA" id="ARBA00022741"/>
    </source>
</evidence>
<dbReference type="PANTHER" id="PTHR48016:SF12">
    <property type="entry name" value="PROTEIN KINASE DOMAIN-CONTAINING PROTEIN"/>
    <property type="match status" value="1"/>
</dbReference>
<dbReference type="PANTHER" id="PTHR48016">
    <property type="entry name" value="MAP KINASE KINASE KINASE SSK2-RELATED-RELATED"/>
    <property type="match status" value="1"/>
</dbReference>
<dbReference type="SUPFAM" id="SSF56112">
    <property type="entry name" value="Protein kinase-like (PK-like)"/>
    <property type="match status" value="1"/>
</dbReference>